<proteinExistence type="inferred from homology"/>
<comment type="similarity">
    <text evidence="1">Belongs to the CAF1 family.</text>
</comment>
<dbReference type="PANTHER" id="PTHR15092">
    <property type="entry name" value="POLY A -SPECIFIC RIBONUCLEASE/TARGET OF EGR1, MEMBER 1"/>
    <property type="match status" value="1"/>
</dbReference>
<dbReference type="InterPro" id="IPR036397">
    <property type="entry name" value="RNaseH_sf"/>
</dbReference>
<protein>
    <submittedName>
        <fullName evidence="4">Uncharacterized protein</fullName>
    </submittedName>
</protein>
<dbReference type="GO" id="GO:0017069">
    <property type="term" value="F:snRNA binding"/>
    <property type="evidence" value="ECO:0007669"/>
    <property type="project" value="TreeGrafter"/>
</dbReference>
<dbReference type="InterPro" id="IPR051181">
    <property type="entry name" value="CAF1_poly(A)_ribonucleases"/>
</dbReference>
<evidence type="ECO:0000256" key="3">
    <source>
        <dbReference type="SAM" id="Phobius"/>
    </source>
</evidence>
<evidence type="ECO:0000256" key="2">
    <source>
        <dbReference type="SAM" id="MobiDB-lite"/>
    </source>
</evidence>
<feature type="compositionally biased region" description="Basic and acidic residues" evidence="2">
    <location>
        <begin position="349"/>
        <end position="360"/>
    </location>
</feature>
<feature type="compositionally biased region" description="Basic and acidic residues" evidence="2">
    <location>
        <begin position="291"/>
        <end position="300"/>
    </location>
</feature>
<evidence type="ECO:0000313" key="4">
    <source>
        <dbReference type="EMBL" id="CAD7226976.1"/>
    </source>
</evidence>
<keyword evidence="3" id="KW-0812">Transmembrane</keyword>
<keyword evidence="3" id="KW-1133">Transmembrane helix</keyword>
<organism evidence="4">
    <name type="scientific">Cyprideis torosa</name>
    <dbReference type="NCBI Taxonomy" id="163714"/>
    <lineage>
        <taxon>Eukaryota</taxon>
        <taxon>Metazoa</taxon>
        <taxon>Ecdysozoa</taxon>
        <taxon>Arthropoda</taxon>
        <taxon>Crustacea</taxon>
        <taxon>Oligostraca</taxon>
        <taxon>Ostracoda</taxon>
        <taxon>Podocopa</taxon>
        <taxon>Podocopida</taxon>
        <taxon>Cytherocopina</taxon>
        <taxon>Cytheroidea</taxon>
        <taxon>Cytherideidae</taxon>
        <taxon>Cyprideis</taxon>
    </lineage>
</organism>
<dbReference type="GO" id="GO:0034472">
    <property type="term" value="P:snRNA 3'-end processing"/>
    <property type="evidence" value="ECO:0007669"/>
    <property type="project" value="TreeGrafter"/>
</dbReference>
<dbReference type="Gene3D" id="3.30.420.10">
    <property type="entry name" value="Ribonuclease H-like superfamily/Ribonuclease H"/>
    <property type="match status" value="1"/>
</dbReference>
<dbReference type="InterPro" id="IPR006941">
    <property type="entry name" value="RNase_CAF1"/>
</dbReference>
<dbReference type="SUPFAM" id="SSF53098">
    <property type="entry name" value="Ribonuclease H-like"/>
    <property type="match status" value="1"/>
</dbReference>
<dbReference type="EMBL" id="OB660991">
    <property type="protein sequence ID" value="CAD7226976.1"/>
    <property type="molecule type" value="Genomic_DNA"/>
</dbReference>
<feature type="transmembrane region" description="Helical" evidence="3">
    <location>
        <begin position="506"/>
        <end position="527"/>
    </location>
</feature>
<feature type="transmembrane region" description="Helical" evidence="3">
    <location>
        <begin position="99"/>
        <end position="120"/>
    </location>
</feature>
<dbReference type="OrthoDB" id="414075at2759"/>
<dbReference type="Pfam" id="PF04857">
    <property type="entry name" value="CAF1"/>
    <property type="match status" value="1"/>
</dbReference>
<gene>
    <name evidence="4" type="ORF">CTOB1V02_LOCUS4887</name>
</gene>
<dbReference type="PANTHER" id="PTHR15092:SF37">
    <property type="entry name" value="TARGET OF EGR1 PROTEIN 1"/>
    <property type="match status" value="1"/>
</dbReference>
<sequence length="548" mass="63047">MMQAKDINLFPTVEVNLTASGRGQVWYFPIWLRYCVRIMEILMAGTKLVPTSVLFRLAPGTRIVSTIEQNCSLISSLGLEYEGPCQSSIVALEASGPNWLFYVVVAGILLVFVFWICLVMRCFRVRKKRKIGENARVKSEERKEEEIEMPVLSRNGGRPRSCPPIPTVMDHLGEVETMKPSSSSASKEESVGIAGGASDPFLWDKSYLMLTHDTPYLAFEKIDQFDQVVNDPAETPFTFPHPIPTRLETSMKKAGMLAQSVCRETVEPQVVDPLQMGTSTTKQAPLWKKMGRGDREGADRRRSRRSRSRSPVERERPERDRYEYDRHRERDGDRYERDRDRGDWRERDRDRTLRDRERERRPRSRSSSPSRRYRYRSPSPSTKPVDPKAMTGRTQDIPDDIDESEMTEEEKAMKEILGWMQRFSPGSKTFLAQTFNLLTLCSPNFVNDVAALEFLIHHGFDFNRQISKGIRYTPPSSSEETNASEVSSPSLSSLFDLLVANRKARLIFHNGFIDLVFLYHVAVTMFADLNGKYRKLRFIDILRPDKAF</sequence>
<feature type="region of interest" description="Disordered" evidence="2">
    <location>
        <begin position="272"/>
        <end position="319"/>
    </location>
</feature>
<name>A0A7R8W8M3_9CRUS</name>
<dbReference type="InterPro" id="IPR012337">
    <property type="entry name" value="RNaseH-like_sf"/>
</dbReference>
<dbReference type="AlphaFoldDB" id="A0A7R8W8M3"/>
<keyword evidence="3" id="KW-0472">Membrane</keyword>
<evidence type="ECO:0000256" key="1">
    <source>
        <dbReference type="ARBA" id="ARBA00008372"/>
    </source>
</evidence>
<feature type="region of interest" description="Disordered" evidence="2">
    <location>
        <begin position="349"/>
        <end position="403"/>
    </location>
</feature>
<dbReference type="GO" id="GO:0000175">
    <property type="term" value="F:3'-5'-RNA exonuclease activity"/>
    <property type="evidence" value="ECO:0007669"/>
    <property type="project" value="TreeGrafter"/>
</dbReference>
<feature type="compositionally biased region" description="Basic and acidic residues" evidence="2">
    <location>
        <begin position="310"/>
        <end position="319"/>
    </location>
</feature>
<feature type="compositionally biased region" description="Low complexity" evidence="2">
    <location>
        <begin position="365"/>
        <end position="382"/>
    </location>
</feature>
<dbReference type="GO" id="GO:0015030">
    <property type="term" value="C:Cajal body"/>
    <property type="evidence" value="ECO:0007669"/>
    <property type="project" value="TreeGrafter"/>
</dbReference>
<accession>A0A7R8W8M3</accession>
<reference evidence="4" key="1">
    <citation type="submission" date="2020-11" db="EMBL/GenBank/DDBJ databases">
        <authorList>
            <person name="Tran Van P."/>
        </authorList>
    </citation>
    <scope>NUCLEOTIDE SEQUENCE</scope>
</reference>